<dbReference type="PANTHER" id="PTHR47169:SF2">
    <property type="entry name" value="OS01G0541250 PROTEIN"/>
    <property type="match status" value="1"/>
</dbReference>
<dbReference type="EMBL" id="QXFU01001178">
    <property type="protein sequence ID" value="KAE9008566.1"/>
    <property type="molecule type" value="Genomic_DNA"/>
</dbReference>
<reference evidence="1 2" key="1">
    <citation type="submission" date="2018-09" db="EMBL/GenBank/DDBJ databases">
        <title>Genomic investigation of the strawberry pathogen Phytophthora fragariae indicates pathogenicity is determined by transcriptional variation in three key races.</title>
        <authorList>
            <person name="Adams T.M."/>
            <person name="Armitage A.D."/>
            <person name="Sobczyk M.K."/>
            <person name="Bates H.J."/>
            <person name="Dunwell J.M."/>
            <person name="Nellist C.F."/>
            <person name="Harrison R.J."/>
        </authorList>
    </citation>
    <scope>NUCLEOTIDE SEQUENCE [LARGE SCALE GENOMIC DNA]</scope>
    <source>
        <strain evidence="1 2">SCRP324</strain>
    </source>
</reference>
<dbReference type="AlphaFoldDB" id="A0A6A3KMD2"/>
<accession>A0A6A3KMD2</accession>
<proteinExistence type="predicted"/>
<dbReference type="OrthoDB" id="125932at2759"/>
<dbReference type="Proteomes" id="UP000435112">
    <property type="component" value="Unassembled WGS sequence"/>
</dbReference>
<name>A0A6A3KMD2_9STRA</name>
<dbReference type="GO" id="GO:0003676">
    <property type="term" value="F:nucleic acid binding"/>
    <property type="evidence" value="ECO:0007669"/>
    <property type="project" value="InterPro"/>
</dbReference>
<dbReference type="PANTHER" id="PTHR47169">
    <property type="entry name" value="OS01G0541250 PROTEIN"/>
    <property type="match status" value="1"/>
</dbReference>
<sequence length="83" mass="9662">MSRKVYVKMLKEKVFPAIREKWPGRKDRVIRVQQDNAGPHVEEDHGEVVEAGKEGRWKIKMYRQPTNQIDGLIDAVQTAFNTL</sequence>
<gene>
    <name evidence="1" type="ORF">PR002_g15856</name>
</gene>
<dbReference type="InterPro" id="IPR036397">
    <property type="entry name" value="RNaseH_sf"/>
</dbReference>
<evidence type="ECO:0000313" key="1">
    <source>
        <dbReference type="EMBL" id="KAE9008566.1"/>
    </source>
</evidence>
<dbReference type="Gene3D" id="3.30.420.10">
    <property type="entry name" value="Ribonuclease H-like superfamily/Ribonuclease H"/>
    <property type="match status" value="1"/>
</dbReference>
<comment type="caution">
    <text evidence="1">The sequence shown here is derived from an EMBL/GenBank/DDBJ whole genome shotgun (WGS) entry which is preliminary data.</text>
</comment>
<protein>
    <recommendedName>
        <fullName evidence="3">Tc1-like transposase DDE domain-containing protein</fullName>
    </recommendedName>
</protein>
<evidence type="ECO:0008006" key="3">
    <source>
        <dbReference type="Google" id="ProtNLM"/>
    </source>
</evidence>
<organism evidence="1 2">
    <name type="scientific">Phytophthora rubi</name>
    <dbReference type="NCBI Taxonomy" id="129364"/>
    <lineage>
        <taxon>Eukaryota</taxon>
        <taxon>Sar</taxon>
        <taxon>Stramenopiles</taxon>
        <taxon>Oomycota</taxon>
        <taxon>Peronosporomycetes</taxon>
        <taxon>Peronosporales</taxon>
        <taxon>Peronosporaceae</taxon>
        <taxon>Phytophthora</taxon>
    </lineage>
</organism>
<evidence type="ECO:0000313" key="2">
    <source>
        <dbReference type="Proteomes" id="UP000435112"/>
    </source>
</evidence>